<dbReference type="Gene3D" id="2.60.200.20">
    <property type="match status" value="1"/>
</dbReference>
<dbReference type="PROSITE" id="PS50006">
    <property type="entry name" value="FHA_DOMAIN"/>
    <property type="match status" value="1"/>
</dbReference>
<name>A0A0L0DNB4_THETB</name>
<reference evidence="3 4" key="1">
    <citation type="submission" date="2010-05" db="EMBL/GenBank/DDBJ databases">
        <title>The Genome Sequence of Thecamonas trahens ATCC 50062.</title>
        <authorList>
            <consortium name="The Broad Institute Genome Sequencing Platform"/>
            <person name="Russ C."/>
            <person name="Cuomo C."/>
            <person name="Shea T."/>
            <person name="Young S.K."/>
            <person name="Zeng Q."/>
            <person name="Koehrsen M."/>
            <person name="Haas B."/>
            <person name="Borodovsky M."/>
            <person name="Guigo R."/>
            <person name="Alvarado L."/>
            <person name="Berlin A."/>
            <person name="Bochicchio J."/>
            <person name="Borenstein D."/>
            <person name="Chapman S."/>
            <person name="Chen Z."/>
            <person name="Freedman E."/>
            <person name="Gellesch M."/>
            <person name="Goldberg J."/>
            <person name="Griggs A."/>
            <person name="Gujja S."/>
            <person name="Heilman E."/>
            <person name="Heiman D."/>
            <person name="Hepburn T."/>
            <person name="Howarth C."/>
            <person name="Jen D."/>
            <person name="Larson L."/>
            <person name="Mehta T."/>
            <person name="Park D."/>
            <person name="Pearson M."/>
            <person name="Roberts A."/>
            <person name="Saif S."/>
            <person name="Shenoy N."/>
            <person name="Sisk P."/>
            <person name="Stolte C."/>
            <person name="Sykes S."/>
            <person name="Thomson T."/>
            <person name="Walk T."/>
            <person name="White J."/>
            <person name="Yandava C."/>
            <person name="Burger G."/>
            <person name="Gray M.W."/>
            <person name="Holland P.W.H."/>
            <person name="King N."/>
            <person name="Lang F.B.F."/>
            <person name="Roger A.J."/>
            <person name="Ruiz-Trillo I."/>
            <person name="Lander E."/>
            <person name="Nusbaum C."/>
        </authorList>
    </citation>
    <scope>NUCLEOTIDE SEQUENCE [LARGE SCALE GENOMIC DNA]</scope>
    <source>
        <strain evidence="3 4">ATCC 50062</strain>
    </source>
</reference>
<dbReference type="InterPro" id="IPR008984">
    <property type="entry name" value="SMAD_FHA_dom_sf"/>
</dbReference>
<organism evidence="3 4">
    <name type="scientific">Thecamonas trahens ATCC 50062</name>
    <dbReference type="NCBI Taxonomy" id="461836"/>
    <lineage>
        <taxon>Eukaryota</taxon>
        <taxon>Apusozoa</taxon>
        <taxon>Apusomonadida</taxon>
        <taxon>Apusomonadidae</taxon>
        <taxon>Thecamonas</taxon>
    </lineage>
</organism>
<dbReference type="GeneID" id="25560982"/>
<gene>
    <name evidence="3" type="ORF">AMSG_01224</name>
</gene>
<dbReference type="SUPFAM" id="SSF49879">
    <property type="entry name" value="SMAD/FHA domain"/>
    <property type="match status" value="1"/>
</dbReference>
<feature type="compositionally biased region" description="Basic and acidic residues" evidence="1">
    <location>
        <begin position="591"/>
        <end position="600"/>
    </location>
</feature>
<dbReference type="CDD" id="cd00060">
    <property type="entry name" value="FHA"/>
    <property type="match status" value="1"/>
</dbReference>
<evidence type="ECO:0000256" key="1">
    <source>
        <dbReference type="SAM" id="MobiDB-lite"/>
    </source>
</evidence>
<dbReference type="Proteomes" id="UP000054408">
    <property type="component" value="Unassembled WGS sequence"/>
</dbReference>
<feature type="region of interest" description="Disordered" evidence="1">
    <location>
        <begin position="448"/>
        <end position="472"/>
    </location>
</feature>
<feature type="domain" description="FHA" evidence="2">
    <location>
        <begin position="306"/>
        <end position="366"/>
    </location>
</feature>
<evidence type="ECO:0000259" key="2">
    <source>
        <dbReference type="PROSITE" id="PS50006"/>
    </source>
</evidence>
<keyword evidence="4" id="KW-1185">Reference proteome</keyword>
<evidence type="ECO:0000313" key="4">
    <source>
        <dbReference type="Proteomes" id="UP000054408"/>
    </source>
</evidence>
<feature type="region of interest" description="Disordered" evidence="1">
    <location>
        <begin position="563"/>
        <end position="600"/>
    </location>
</feature>
<accession>A0A0L0DNB4</accession>
<proteinExistence type="predicted"/>
<dbReference type="RefSeq" id="XP_013761832.1">
    <property type="nucleotide sequence ID" value="XM_013906378.1"/>
</dbReference>
<evidence type="ECO:0000313" key="3">
    <source>
        <dbReference type="EMBL" id="KNC53511.1"/>
    </source>
</evidence>
<dbReference type="EMBL" id="GL349437">
    <property type="protein sequence ID" value="KNC53511.1"/>
    <property type="molecule type" value="Genomic_DNA"/>
</dbReference>
<feature type="compositionally biased region" description="Basic residues" evidence="1">
    <location>
        <begin position="570"/>
        <end position="579"/>
    </location>
</feature>
<protein>
    <recommendedName>
        <fullName evidence="2">FHA domain-containing protein</fullName>
    </recommendedName>
</protein>
<dbReference type="AlphaFoldDB" id="A0A0L0DNB4"/>
<dbReference type="InterPro" id="IPR000253">
    <property type="entry name" value="FHA_dom"/>
</dbReference>
<feature type="compositionally biased region" description="Low complexity" evidence="1">
    <location>
        <begin position="462"/>
        <end position="472"/>
    </location>
</feature>
<sequence>MQARTIAGSPGAQLAATPVVAARTRAGLASSSLLASLASSLAEAQAAYAAQLASLAEQYTAELELLRAREGQSVREGEVVDEDGWPEPVAVASVVALVDSLAAAHLDSARAAKAGLVGLHLPVLAEAAKAAGEVSPKAARIDVDSFSPGVFAAVVDAEEARLAAVRGLLTATLKQVTHMAPLRTRIVTGWAPAVRRASDAVDAFTPATELAAVLVSAASAFPTHIKATAAPETYFDLLFRWYYGRAFAHEKTERRQLRAKRRVLKQRAATGRVYGIVLQSPTGETFVVVDAAPDDSAARPYAPPRLTVGRSRSSTISLRADSAVSKNHVELEVAGGAAALRNVSGKNVVMVKDGVPDGASLEARPVRHIGPGETSHIELGGAEFVIGNQARFSIASLSQWMASVGSSASAESATSNIARTWRMRDVVDAAADAGAQVVLGSELTYGASKGDAGRPASGECTSSDAPSASSTSRAAIRKLSNRANEAMAQLAVQERELQTQLVTPDSPDILMLQNRATSRKISSGGSDVRLASGLANADILDALQLGPNTRGRRHERALRLRAQTDSIATSRRRNRRRRHELASTSNGTRGSGEKGRASDE</sequence>